<dbReference type="Proteomes" id="UP000094578">
    <property type="component" value="Unassembled WGS sequence"/>
</dbReference>
<keyword evidence="4" id="KW-1185">Reference proteome</keyword>
<dbReference type="Pfam" id="PF07833">
    <property type="entry name" value="Cu_amine_oxidN1"/>
    <property type="match status" value="1"/>
</dbReference>
<accession>A0A1E3L440</accession>
<name>A0A1E3L440_9BACL</name>
<sequence>MMKMKKLIVPVLSLSLLVPTTGAFAADATSASMPTVSTKAADLRSDLDYLLSEHFALAVVAMTKAYESAPDAAQALDALDKNALDMQPAIESLYGKEGAAEFERIFRAHNQYTDELVKATKMKNEDAIKAAEAKVQGFVDEFAKFLSTATGGKLPEQTAENALRLHEDQVQDVFEKYVAGDYTGAYTEYREGLATMFTVSKALSGAIVTQFPAKFDNTSVDTPAADLRSALNHLAAEHFALSVLQMQKQYNGSPDSNALIAAEAGNTADFKAAISSIYGAEGANQFEKIWVTNHIKAQSDYVDALKSNNQTSLQSVKDRITDFTKEFSTFLGTATANNLPADAALAALRTHEDQVQSVIDQYAAKNYAGAYTADREGYKTMFGIGKALGGAIVTQYPDKFKTAATTPMPTMPTTPAPTPTAPVMTNPTTSNDSMMMVWMKLNSKQLKIGDKTTMMDTAPVVKNGTTYIPLRYLGEGIGAKVSWNKSAGQVTVMAGSDTMKFWINNKKVDVNGSTKMLSANAMVNSDGRTLVPLRSITELLGWDVKWNKADGSITLTKSM</sequence>
<feature type="domain" description="Copper amine oxidase-like N-terminal" evidence="2">
    <location>
        <begin position="450"/>
        <end position="554"/>
    </location>
</feature>
<feature type="signal peptide" evidence="1">
    <location>
        <begin position="1"/>
        <end position="25"/>
    </location>
</feature>
<dbReference type="EMBL" id="MDER01000045">
    <property type="protein sequence ID" value="ODP27925.1"/>
    <property type="molecule type" value="Genomic_DNA"/>
</dbReference>
<protein>
    <recommendedName>
        <fullName evidence="2">Copper amine oxidase-like N-terminal domain-containing protein</fullName>
    </recommendedName>
</protein>
<gene>
    <name evidence="3" type="ORF">PTI45_02744</name>
</gene>
<dbReference type="InterPro" id="IPR012854">
    <property type="entry name" value="Cu_amine_oxidase-like_N"/>
</dbReference>
<evidence type="ECO:0000313" key="4">
    <source>
        <dbReference type="Proteomes" id="UP000094578"/>
    </source>
</evidence>
<keyword evidence="1" id="KW-0732">Signal</keyword>
<evidence type="ECO:0000259" key="2">
    <source>
        <dbReference type="Pfam" id="PF07833"/>
    </source>
</evidence>
<proteinExistence type="predicted"/>
<dbReference type="Gene3D" id="3.30.457.10">
    <property type="entry name" value="Copper amine oxidase-like, N-terminal domain"/>
    <property type="match status" value="2"/>
</dbReference>
<evidence type="ECO:0000256" key="1">
    <source>
        <dbReference type="SAM" id="SignalP"/>
    </source>
</evidence>
<reference evidence="3 4" key="1">
    <citation type="submission" date="2016-08" db="EMBL/GenBank/DDBJ databases">
        <title>Genome sequencing of Paenibacillus sp. TI45-13ar, isolated from Korean traditional nuruk.</title>
        <authorList>
            <person name="Kim S.-J."/>
        </authorList>
    </citation>
    <scope>NUCLEOTIDE SEQUENCE [LARGE SCALE GENOMIC DNA]</scope>
    <source>
        <strain evidence="3 4">TI45-13ar</strain>
    </source>
</reference>
<organism evidence="3 4">
    <name type="scientific">Paenibacillus nuruki</name>
    <dbReference type="NCBI Taxonomy" id="1886670"/>
    <lineage>
        <taxon>Bacteria</taxon>
        <taxon>Bacillati</taxon>
        <taxon>Bacillota</taxon>
        <taxon>Bacilli</taxon>
        <taxon>Bacillales</taxon>
        <taxon>Paenibacillaceae</taxon>
        <taxon>Paenibacillus</taxon>
    </lineage>
</organism>
<evidence type="ECO:0000313" key="3">
    <source>
        <dbReference type="EMBL" id="ODP27925.1"/>
    </source>
</evidence>
<dbReference type="SUPFAM" id="SSF55383">
    <property type="entry name" value="Copper amine oxidase, domain N"/>
    <property type="match status" value="2"/>
</dbReference>
<feature type="chain" id="PRO_5009131268" description="Copper amine oxidase-like N-terminal domain-containing protein" evidence="1">
    <location>
        <begin position="26"/>
        <end position="559"/>
    </location>
</feature>
<comment type="caution">
    <text evidence="3">The sequence shown here is derived from an EMBL/GenBank/DDBJ whole genome shotgun (WGS) entry which is preliminary data.</text>
</comment>
<dbReference type="InterPro" id="IPR036582">
    <property type="entry name" value="Mao_N_sf"/>
</dbReference>
<dbReference type="PATRIC" id="fig|1886670.3.peg.2789"/>
<dbReference type="AlphaFoldDB" id="A0A1E3L440"/>
<dbReference type="STRING" id="1886670.PTI45_02744"/>